<evidence type="ECO:0000313" key="3">
    <source>
        <dbReference type="Proteomes" id="UP000017396"/>
    </source>
</evidence>
<dbReference type="RefSeq" id="WP_023173173.1">
    <property type="nucleotide sequence ID" value="NC_022600.1"/>
</dbReference>
<protein>
    <submittedName>
        <fullName evidence="2">Uncharacterized protein</fullName>
    </submittedName>
</protein>
<keyword evidence="1" id="KW-0812">Transmembrane</keyword>
<dbReference type="STRING" id="1183438.GKIL_1803"/>
<keyword evidence="3" id="KW-1185">Reference proteome</keyword>
<keyword evidence="1" id="KW-1133">Transmembrane helix</keyword>
<feature type="transmembrane region" description="Helical" evidence="1">
    <location>
        <begin position="69"/>
        <end position="87"/>
    </location>
</feature>
<name>U5QK97_GLOK1</name>
<dbReference type="KEGG" id="glj:GKIL_1803"/>
<organism evidence="2 3">
    <name type="scientific">Gloeobacter kilaueensis (strain ATCC BAA-2537 / CCAP 1431/1 / ULC 316 / JS1)</name>
    <dbReference type="NCBI Taxonomy" id="1183438"/>
    <lineage>
        <taxon>Bacteria</taxon>
        <taxon>Bacillati</taxon>
        <taxon>Cyanobacteriota</taxon>
        <taxon>Cyanophyceae</taxon>
        <taxon>Gloeobacterales</taxon>
        <taxon>Gloeobacteraceae</taxon>
        <taxon>Gloeobacter</taxon>
    </lineage>
</organism>
<evidence type="ECO:0000313" key="2">
    <source>
        <dbReference type="EMBL" id="AGY58049.1"/>
    </source>
</evidence>
<sequence>MINTDMLAEAALWVVLAAFAWNFQGLVARFPAFFLGMQTNNVALPTRYARLLLAVLAGWEISINAGNNWLPPVCFLIIVGYLLAFGWQAEGEEHLRWLGLFGTLTAVILCWMSLGG</sequence>
<proteinExistence type="predicted"/>
<dbReference type="HOGENOM" id="CLU_2093369_0_0_3"/>
<dbReference type="EMBL" id="CP003587">
    <property type="protein sequence ID" value="AGY58049.1"/>
    <property type="molecule type" value="Genomic_DNA"/>
</dbReference>
<keyword evidence="1" id="KW-0472">Membrane</keyword>
<dbReference type="Proteomes" id="UP000017396">
    <property type="component" value="Chromosome"/>
</dbReference>
<gene>
    <name evidence="2" type="ORF">GKIL_1803</name>
</gene>
<dbReference type="AlphaFoldDB" id="U5QK97"/>
<evidence type="ECO:0000256" key="1">
    <source>
        <dbReference type="SAM" id="Phobius"/>
    </source>
</evidence>
<feature type="transmembrane region" description="Helical" evidence="1">
    <location>
        <begin position="94"/>
        <end position="114"/>
    </location>
</feature>
<reference evidence="2 3" key="1">
    <citation type="journal article" date="2013" name="PLoS ONE">
        <title>Cultivation and Complete Genome Sequencing of Gloeobacter kilaueensis sp. nov., from a Lava Cave in Kilauea Caldera, Hawai'i.</title>
        <authorList>
            <person name="Saw J.H."/>
            <person name="Schatz M."/>
            <person name="Brown M.V."/>
            <person name="Kunkel D.D."/>
            <person name="Foster J.S."/>
            <person name="Shick H."/>
            <person name="Christensen S."/>
            <person name="Hou S."/>
            <person name="Wan X."/>
            <person name="Donachie S.P."/>
        </authorList>
    </citation>
    <scope>NUCLEOTIDE SEQUENCE [LARGE SCALE GENOMIC DNA]</scope>
    <source>
        <strain evidence="3">JS</strain>
    </source>
</reference>
<accession>U5QK97</accession>
<feature type="transmembrane region" description="Helical" evidence="1">
    <location>
        <begin position="12"/>
        <end position="35"/>
    </location>
</feature>
<dbReference type="OrthoDB" id="9109650at2"/>